<feature type="compositionally biased region" description="Polar residues" evidence="1">
    <location>
        <begin position="347"/>
        <end position="364"/>
    </location>
</feature>
<sequence length="897" mass="99723">MEDIILISSGSDEDSDAELLGVYTNGESKTGSSLKTEYSRYSPELNNHKDCRWTYSQQICSGESPSPPVPALGNLCDGKQLGSNMSSQSPKQGLAFPGVERLTGYTFTLPNNPQFPCQSSGNPLRKKDRTAPELLSANDRFPGKTWITKTTDGCENDVRWRHLWMPHDLCGSSYIEPSNIISSQSLHSQFPSDMHDKYGFTTDSLNSTVNASYITGQPPSPHMSSLPQQGSSVEVGLKKGGKVESVAEHIPLELERKNCEESGGNSFQNDAVALSPVSSYGSYYCPSEIDPVDVHNYSTCEALLDSISTDTYSSSPIGSGQSQGSLLVGSLAQTSGSYESKAGGTAETPSQFPSVTQLNASSDSQTLVDTRIGLGFGLAPSPSMPHATRPSSPTSTDILAGDSPDWVADDAELPSDSSLSDNKPSPINDPCMLTFGDISKVQLDRDASPNRHVPSFIQNAGEEMEKEVGEESDHESGLDCTSQDRCYVSKAHFRKLKPLSRRLPQDQTLVEVEDEDKEEDFGPREQLCRQSLSLVNSTIEENYPEGTLQLLSDFLHPRFYPPSEVMNHLIRGILLDTQCPITLVTEAYNLLMRIQKYHPANQSTFQWDWELLTSVMGTQDNSRKHRSSVQCMLLQYILQTLEDDFWANLYMLQPSIVRAVLSCDGKFSNVRDVIGWLICAVKNSTVDPAAAEAETAEEKMDRDENLQIVFLLQKVLTLVVEADRFPTLSCNKLSRELFQTLVSTVPLRQHRMLLLETIENKLLRCKILELLLEHTCQQKTKLPMSLSLILHFVRYSQPMDGAETQQKWSDLIQLLWMLLLSYEEVKEGHLRLSISDRFRSNRIPIQTLHDEITREVVQEVADAFLSRASADLGSSLPPQLQQSFSYLKDNLLEACQH</sequence>
<reference evidence="2" key="3">
    <citation type="submission" date="2025-09" db="UniProtKB">
        <authorList>
            <consortium name="Ensembl"/>
        </authorList>
    </citation>
    <scope>IDENTIFICATION</scope>
</reference>
<gene>
    <name evidence="2" type="primary">simc1</name>
</gene>
<dbReference type="AlphaFoldDB" id="A0A8C9RUN0"/>
<dbReference type="RefSeq" id="XP_018611809.1">
    <property type="nucleotide sequence ID" value="XM_018756293.2"/>
</dbReference>
<reference evidence="2 3" key="1">
    <citation type="submission" date="2019-04" db="EMBL/GenBank/DDBJ databases">
        <authorList>
            <consortium name="Wellcome Sanger Institute Data Sharing"/>
        </authorList>
    </citation>
    <scope>NUCLEOTIDE SEQUENCE [LARGE SCALE GENOMIC DNA]</scope>
</reference>
<dbReference type="CTD" id="375484"/>
<feature type="region of interest" description="Disordered" evidence="1">
    <location>
        <begin position="378"/>
        <end position="430"/>
    </location>
</feature>
<accession>A0A8C9RUN0</accession>
<dbReference type="GeneID" id="108936741"/>
<reference evidence="2" key="2">
    <citation type="submission" date="2025-08" db="UniProtKB">
        <authorList>
            <consortium name="Ensembl"/>
        </authorList>
    </citation>
    <scope>IDENTIFICATION</scope>
</reference>
<dbReference type="GeneTree" id="ENSGT00940000153451"/>
<evidence type="ECO:0000256" key="1">
    <source>
        <dbReference type="SAM" id="MobiDB-lite"/>
    </source>
</evidence>
<feature type="region of interest" description="Disordered" evidence="1">
    <location>
        <begin position="336"/>
        <end position="364"/>
    </location>
</feature>
<evidence type="ECO:0000313" key="2">
    <source>
        <dbReference type="Ensembl" id="ENSSFOP00015023463.1"/>
    </source>
</evidence>
<dbReference type="PANTHER" id="PTHR23187">
    <property type="entry name" value="FLJ44216 PROTEIN-RELATED"/>
    <property type="match status" value="1"/>
</dbReference>
<dbReference type="Proteomes" id="UP000694397">
    <property type="component" value="Chromosome 13"/>
</dbReference>
<protein>
    <recommendedName>
        <fullName evidence="4">SUMO-interacting motif-containing protein 1-like</fullName>
    </recommendedName>
</protein>
<dbReference type="OrthoDB" id="6088715at2759"/>
<dbReference type="Ensembl" id="ENSSFOT00015023719.2">
    <property type="protein sequence ID" value="ENSSFOP00015023463.1"/>
    <property type="gene ID" value="ENSSFOG00015015095.2"/>
</dbReference>
<name>A0A8C9RUN0_SCLFO</name>
<proteinExistence type="predicted"/>
<organism evidence="2 3">
    <name type="scientific">Scleropages formosus</name>
    <name type="common">Asian bonytongue</name>
    <name type="synonym">Osteoglossum formosum</name>
    <dbReference type="NCBI Taxonomy" id="113540"/>
    <lineage>
        <taxon>Eukaryota</taxon>
        <taxon>Metazoa</taxon>
        <taxon>Chordata</taxon>
        <taxon>Craniata</taxon>
        <taxon>Vertebrata</taxon>
        <taxon>Euteleostomi</taxon>
        <taxon>Actinopterygii</taxon>
        <taxon>Neopterygii</taxon>
        <taxon>Teleostei</taxon>
        <taxon>Osteoglossocephala</taxon>
        <taxon>Osteoglossomorpha</taxon>
        <taxon>Osteoglossiformes</taxon>
        <taxon>Osteoglossidae</taxon>
        <taxon>Scleropages</taxon>
    </lineage>
</organism>
<dbReference type="PANTHER" id="PTHR23187:SF3">
    <property type="entry name" value="SUMO-INTERACTING MOTIF-CONTAINING PROTEIN 1"/>
    <property type="match status" value="1"/>
</dbReference>
<feature type="compositionally biased region" description="Polar residues" evidence="1">
    <location>
        <begin position="415"/>
        <end position="425"/>
    </location>
</feature>
<dbReference type="GO" id="GO:0032184">
    <property type="term" value="F:SUMO polymer binding"/>
    <property type="evidence" value="ECO:0007669"/>
    <property type="project" value="TreeGrafter"/>
</dbReference>
<evidence type="ECO:0008006" key="4">
    <source>
        <dbReference type="Google" id="ProtNLM"/>
    </source>
</evidence>
<keyword evidence="3" id="KW-1185">Reference proteome</keyword>
<evidence type="ECO:0000313" key="3">
    <source>
        <dbReference type="Proteomes" id="UP000694397"/>
    </source>
</evidence>
<dbReference type="KEGG" id="sfm:108936741"/>
<dbReference type="InterPro" id="IPR052119">
    <property type="entry name" value="ElonginBC-PRC2_ViralRestrict"/>
</dbReference>